<dbReference type="Pfam" id="PF00126">
    <property type="entry name" value="HTH_1"/>
    <property type="match status" value="1"/>
</dbReference>
<dbReference type="GO" id="GO:0003700">
    <property type="term" value="F:DNA-binding transcription factor activity"/>
    <property type="evidence" value="ECO:0007669"/>
    <property type="project" value="InterPro"/>
</dbReference>
<evidence type="ECO:0000256" key="3">
    <source>
        <dbReference type="ARBA" id="ARBA00023125"/>
    </source>
</evidence>
<dbReference type="PANTHER" id="PTHR30419:SF14">
    <property type="entry name" value="LYSR FAMILY TRANSCRIPTIONAL REGULATOR"/>
    <property type="match status" value="1"/>
</dbReference>
<dbReference type="AlphaFoldDB" id="A0A2W5DT52"/>
<comment type="similarity">
    <text evidence="1">Belongs to the LysR transcriptional regulatory family.</text>
</comment>
<dbReference type="SUPFAM" id="SSF53850">
    <property type="entry name" value="Periplasmic binding protein-like II"/>
    <property type="match status" value="1"/>
</dbReference>
<evidence type="ECO:0000256" key="1">
    <source>
        <dbReference type="ARBA" id="ARBA00009437"/>
    </source>
</evidence>
<accession>A0A2W5DT52</accession>
<keyword evidence="4" id="KW-0804">Transcription</keyword>
<evidence type="ECO:0000313" key="6">
    <source>
        <dbReference type="EMBL" id="PZP35115.1"/>
    </source>
</evidence>
<protein>
    <submittedName>
        <fullName evidence="6">LysR family transcriptional regulator</fullName>
    </submittedName>
</protein>
<comment type="caution">
    <text evidence="6">The sequence shown here is derived from an EMBL/GenBank/DDBJ whole genome shotgun (WGS) entry which is preliminary data.</text>
</comment>
<dbReference type="FunFam" id="1.10.10.10:FF:000001">
    <property type="entry name" value="LysR family transcriptional regulator"/>
    <property type="match status" value="1"/>
</dbReference>
<keyword evidence="2" id="KW-0805">Transcription regulation</keyword>
<dbReference type="Proteomes" id="UP000249633">
    <property type="component" value="Unassembled WGS sequence"/>
</dbReference>
<dbReference type="PANTHER" id="PTHR30419">
    <property type="entry name" value="HTH-TYPE TRANSCRIPTIONAL REGULATOR YBHD"/>
    <property type="match status" value="1"/>
</dbReference>
<dbReference type="CDD" id="cd08440">
    <property type="entry name" value="PBP2_LTTR_like_4"/>
    <property type="match status" value="1"/>
</dbReference>
<feature type="domain" description="HTH lysR-type" evidence="5">
    <location>
        <begin position="6"/>
        <end position="63"/>
    </location>
</feature>
<name>A0A2W5DT52_9BURK</name>
<dbReference type="InterPro" id="IPR050950">
    <property type="entry name" value="HTH-type_LysR_regulators"/>
</dbReference>
<dbReference type="Pfam" id="PF03466">
    <property type="entry name" value="LysR_substrate"/>
    <property type="match status" value="1"/>
</dbReference>
<dbReference type="PRINTS" id="PR00039">
    <property type="entry name" value="HTHLYSR"/>
</dbReference>
<dbReference type="EMBL" id="QFOD01000003">
    <property type="protein sequence ID" value="PZP35115.1"/>
    <property type="molecule type" value="Genomic_DNA"/>
</dbReference>
<dbReference type="GO" id="GO:0003677">
    <property type="term" value="F:DNA binding"/>
    <property type="evidence" value="ECO:0007669"/>
    <property type="project" value="UniProtKB-KW"/>
</dbReference>
<dbReference type="InterPro" id="IPR036390">
    <property type="entry name" value="WH_DNA-bd_sf"/>
</dbReference>
<dbReference type="Gene3D" id="1.10.10.10">
    <property type="entry name" value="Winged helix-like DNA-binding domain superfamily/Winged helix DNA-binding domain"/>
    <property type="match status" value="1"/>
</dbReference>
<keyword evidence="3" id="KW-0238">DNA-binding</keyword>
<gene>
    <name evidence="6" type="ORF">DI603_04335</name>
</gene>
<evidence type="ECO:0000256" key="2">
    <source>
        <dbReference type="ARBA" id="ARBA00023015"/>
    </source>
</evidence>
<sequence length="304" mass="32234">MPLHHITLRQLRVLLAVAEHQGFGRAGDSIGLSQPAVSQGIRALEAELGLKLLDRTTREVLLTTAGASLVGPLRRLLDELDSVLDDARGLGAAARGVVRVASAPTISGGLMPQCLALARQRHPEIQVHLSDQPQQRAMEAVHGGTVDFAVIVGTDSEPELEQQPLFDERFVLVCPSTHLLARRRLLSLKSLEGHPLVLLDHSSGSRPLIDRALATAGISPQIGVDVGHPSTAFRMVQAGLGVAVLPALSLPLPDTGGLRAVPLEAALSRQVVLARRRNRSLATAAQRLWELIAAEAPGLKPASA</sequence>
<evidence type="ECO:0000313" key="7">
    <source>
        <dbReference type="Proteomes" id="UP000249633"/>
    </source>
</evidence>
<dbReference type="GO" id="GO:0005829">
    <property type="term" value="C:cytosol"/>
    <property type="evidence" value="ECO:0007669"/>
    <property type="project" value="TreeGrafter"/>
</dbReference>
<dbReference type="InterPro" id="IPR000847">
    <property type="entry name" value="LysR_HTH_N"/>
</dbReference>
<organism evidence="6 7">
    <name type="scientific">Roseateles depolymerans</name>
    <dbReference type="NCBI Taxonomy" id="76731"/>
    <lineage>
        <taxon>Bacteria</taxon>
        <taxon>Pseudomonadati</taxon>
        <taxon>Pseudomonadota</taxon>
        <taxon>Betaproteobacteria</taxon>
        <taxon>Burkholderiales</taxon>
        <taxon>Sphaerotilaceae</taxon>
        <taxon>Roseateles</taxon>
    </lineage>
</organism>
<evidence type="ECO:0000259" key="5">
    <source>
        <dbReference type="PROSITE" id="PS50931"/>
    </source>
</evidence>
<dbReference type="InterPro" id="IPR005119">
    <property type="entry name" value="LysR_subst-bd"/>
</dbReference>
<reference evidence="6 7" key="1">
    <citation type="submission" date="2017-08" db="EMBL/GenBank/DDBJ databases">
        <title>Infants hospitalized years apart are colonized by the same room-sourced microbial strains.</title>
        <authorList>
            <person name="Brooks B."/>
            <person name="Olm M.R."/>
            <person name="Firek B.A."/>
            <person name="Baker R."/>
            <person name="Thomas B.C."/>
            <person name="Morowitz M.J."/>
            <person name="Banfield J.F."/>
        </authorList>
    </citation>
    <scope>NUCLEOTIDE SEQUENCE [LARGE SCALE GENOMIC DNA]</scope>
    <source>
        <strain evidence="6">S2_012_000_R2_81</strain>
    </source>
</reference>
<proteinExistence type="inferred from homology"/>
<evidence type="ECO:0000256" key="4">
    <source>
        <dbReference type="ARBA" id="ARBA00023163"/>
    </source>
</evidence>
<dbReference type="InterPro" id="IPR036388">
    <property type="entry name" value="WH-like_DNA-bd_sf"/>
</dbReference>
<dbReference type="PROSITE" id="PS50931">
    <property type="entry name" value="HTH_LYSR"/>
    <property type="match status" value="1"/>
</dbReference>
<dbReference type="SUPFAM" id="SSF46785">
    <property type="entry name" value="Winged helix' DNA-binding domain"/>
    <property type="match status" value="1"/>
</dbReference>
<dbReference type="Gene3D" id="3.40.190.290">
    <property type="match status" value="1"/>
</dbReference>